<protein>
    <submittedName>
        <fullName evidence="2">Uncharacterized protein</fullName>
    </submittedName>
</protein>
<gene>
    <name evidence="2" type="ordered locus">Krad_3661</name>
</gene>
<feature type="region of interest" description="Disordered" evidence="1">
    <location>
        <begin position="1"/>
        <end position="46"/>
    </location>
</feature>
<accession>A6WE85</accession>
<name>A6WE85_KINRD</name>
<reference evidence="3" key="1">
    <citation type="journal article" date="2008" name="PLoS ONE">
        <title>Survival in nuclear waste, extreme resistance, and potential applications gleaned from the genome sequence of Kineococcus radiotolerans SRS30216.</title>
        <authorList>
            <person name="Bagwell C.E."/>
            <person name="Bhat S."/>
            <person name="Hawkins G.M."/>
            <person name="Smith B.W."/>
            <person name="Biswas T."/>
            <person name="Hoover T.R."/>
            <person name="Saunders E."/>
            <person name="Han C.S."/>
            <person name="Tsodikov O.V."/>
            <person name="Shimkets L.J."/>
        </authorList>
    </citation>
    <scope>NUCLEOTIDE SEQUENCE [LARGE SCALE GENOMIC DNA]</scope>
    <source>
        <strain evidence="3">ATCC BAA-149 / DSM 14245 / SRS30216</strain>
    </source>
</reference>
<evidence type="ECO:0000313" key="2">
    <source>
        <dbReference type="EMBL" id="ABS05124.1"/>
    </source>
</evidence>
<evidence type="ECO:0000313" key="3">
    <source>
        <dbReference type="Proteomes" id="UP000001116"/>
    </source>
</evidence>
<dbReference type="eggNOG" id="COG4763">
    <property type="taxonomic scope" value="Bacteria"/>
</dbReference>
<dbReference type="EMBL" id="CP000750">
    <property type="protein sequence ID" value="ABS05124.1"/>
    <property type="molecule type" value="Genomic_DNA"/>
</dbReference>
<sequence>MGAGRCPGSGPLGSLRQRSRGEESRVTVEPTVAARTGGPSGTPRPRQAWMDVVPGVAVLLIPLLHAGTLLRHGDLPILVAAGVLAAAPLRSPRRVFSSAPLPRSVDEGSRRYPWGEVGVAVWSFLLWTTGYAVCNWPGRLDPVRWYLPNPLRGGSCLWYVGRPCASYPLAPRRRLLVPLVILLSEVLCDDTKHPERPTHLFALSGLGRWAADRPGRLQVIVGSPRVFSAAALVLGPALLRAPSSGCVPCSVLATLAGPLVVVEVGHRCADQPLRFTGRDLVVFFVGYFPALHVVVHVAPRRGDVPPGDLLLTEAGAAVASLVSRRQPVRSFTAPPLPVWTRGAV</sequence>
<keyword evidence="3" id="KW-1185">Reference proteome</keyword>
<feature type="compositionally biased region" description="Gly residues" evidence="1">
    <location>
        <begin position="1"/>
        <end position="11"/>
    </location>
</feature>
<dbReference type="AlphaFoldDB" id="A6WE85"/>
<dbReference type="STRING" id="266940.Krad_3661"/>
<dbReference type="Proteomes" id="UP000001116">
    <property type="component" value="Chromosome"/>
</dbReference>
<evidence type="ECO:0000256" key="1">
    <source>
        <dbReference type="SAM" id="MobiDB-lite"/>
    </source>
</evidence>
<dbReference type="KEGG" id="kra:Krad_3661"/>
<dbReference type="HOGENOM" id="CLU_806043_0_0_11"/>
<organism evidence="2 3">
    <name type="scientific">Kineococcus radiotolerans (strain ATCC BAA-149 / DSM 14245 / SRS30216)</name>
    <dbReference type="NCBI Taxonomy" id="266940"/>
    <lineage>
        <taxon>Bacteria</taxon>
        <taxon>Bacillati</taxon>
        <taxon>Actinomycetota</taxon>
        <taxon>Actinomycetes</taxon>
        <taxon>Kineosporiales</taxon>
        <taxon>Kineosporiaceae</taxon>
        <taxon>Kineococcus</taxon>
    </lineage>
</organism>
<proteinExistence type="predicted"/>